<feature type="region of interest" description="Disordered" evidence="8">
    <location>
        <begin position="142"/>
        <end position="203"/>
    </location>
</feature>
<reference evidence="12" key="2">
    <citation type="submission" date="2009-11" db="EMBL/GenBank/DDBJ databases">
        <title>The Genome Sequence of Allomyces macrogynus strain ATCC 38327.</title>
        <authorList>
            <consortium name="The Broad Institute Genome Sequencing Platform"/>
            <person name="Russ C."/>
            <person name="Cuomo C."/>
            <person name="Shea T."/>
            <person name="Young S.K."/>
            <person name="Zeng Q."/>
            <person name="Koehrsen M."/>
            <person name="Haas B."/>
            <person name="Borodovsky M."/>
            <person name="Guigo R."/>
            <person name="Alvarado L."/>
            <person name="Berlin A."/>
            <person name="Borenstein D."/>
            <person name="Chen Z."/>
            <person name="Engels R."/>
            <person name="Freedman E."/>
            <person name="Gellesch M."/>
            <person name="Goldberg J."/>
            <person name="Griggs A."/>
            <person name="Gujja S."/>
            <person name="Heiman D."/>
            <person name="Hepburn T."/>
            <person name="Howarth C."/>
            <person name="Jen D."/>
            <person name="Larson L."/>
            <person name="Lewis B."/>
            <person name="Mehta T."/>
            <person name="Park D."/>
            <person name="Pearson M."/>
            <person name="Roberts A."/>
            <person name="Saif S."/>
            <person name="Shenoy N."/>
            <person name="Sisk P."/>
            <person name="Stolte C."/>
            <person name="Sykes S."/>
            <person name="Walk T."/>
            <person name="White J."/>
            <person name="Yandava C."/>
            <person name="Burger G."/>
            <person name="Gray M.W."/>
            <person name="Holland P.W.H."/>
            <person name="King N."/>
            <person name="Lang F.B.F."/>
            <person name="Roger A.J."/>
            <person name="Ruiz-Trillo I."/>
            <person name="Lander E."/>
            <person name="Nusbaum C."/>
        </authorList>
    </citation>
    <scope>NUCLEOTIDE SEQUENCE [LARGE SCALE GENOMIC DNA]</scope>
    <source>
        <strain evidence="12">ATCC 38327</strain>
    </source>
</reference>
<keyword evidence="7" id="KW-0175">Coiled coil</keyword>
<gene>
    <name evidence="11" type="ORF">AMAG_01884</name>
</gene>
<accession>A0A0L0S0W1</accession>
<dbReference type="STRING" id="578462.A0A0L0S0W1"/>
<dbReference type="InterPro" id="IPR053940">
    <property type="entry name" value="UTP25_NTPase-like"/>
</dbReference>
<evidence type="ECO:0000256" key="8">
    <source>
        <dbReference type="SAM" id="MobiDB-lite"/>
    </source>
</evidence>
<dbReference type="SUPFAM" id="SSF52540">
    <property type="entry name" value="P-loop containing nucleoside triphosphate hydrolases"/>
    <property type="match status" value="1"/>
</dbReference>
<keyword evidence="12" id="KW-1185">Reference proteome</keyword>
<dbReference type="eggNOG" id="KOG2340">
    <property type="taxonomic scope" value="Eukaryota"/>
</dbReference>
<feature type="domain" description="UTP25 C-terminal" evidence="9">
    <location>
        <begin position="620"/>
        <end position="819"/>
    </location>
</feature>
<dbReference type="Proteomes" id="UP000054350">
    <property type="component" value="Unassembled WGS sequence"/>
</dbReference>
<comment type="similarity">
    <text evidence="3">Belongs to the UTP25 family.</text>
</comment>
<dbReference type="OrthoDB" id="10264378at2759"/>
<organism evidence="11 12">
    <name type="scientific">Allomyces macrogynus (strain ATCC 38327)</name>
    <name type="common">Allomyces javanicus var. macrogynus</name>
    <dbReference type="NCBI Taxonomy" id="578462"/>
    <lineage>
        <taxon>Eukaryota</taxon>
        <taxon>Fungi</taxon>
        <taxon>Fungi incertae sedis</taxon>
        <taxon>Blastocladiomycota</taxon>
        <taxon>Blastocladiomycetes</taxon>
        <taxon>Blastocladiales</taxon>
        <taxon>Blastocladiaceae</taxon>
        <taxon>Allomyces</taxon>
    </lineage>
</organism>
<protein>
    <recommendedName>
        <fullName evidence="4">U3 small nucleolar RNA-associated protein 25</fullName>
    </recommendedName>
    <alternativeName>
        <fullName evidence="6">U three protein 25</fullName>
    </alternativeName>
</protein>
<dbReference type="GO" id="GO:0032040">
    <property type="term" value="C:small-subunit processome"/>
    <property type="evidence" value="ECO:0007669"/>
    <property type="project" value="TreeGrafter"/>
</dbReference>
<evidence type="ECO:0000259" key="10">
    <source>
        <dbReference type="Pfam" id="PF22916"/>
    </source>
</evidence>
<keyword evidence="5" id="KW-0539">Nucleus</keyword>
<dbReference type="Pfam" id="PF22916">
    <property type="entry name" value="UTP25_NTPase-like"/>
    <property type="match status" value="1"/>
</dbReference>
<dbReference type="PANTHER" id="PTHR12933:SF0">
    <property type="entry name" value="U3 SMALL NUCLEOLAR RNA-ASSOCIATED PROTEIN 25 HOMOLOG"/>
    <property type="match status" value="1"/>
</dbReference>
<evidence type="ECO:0000256" key="7">
    <source>
        <dbReference type="SAM" id="Coils"/>
    </source>
</evidence>
<dbReference type="GO" id="GO:0019843">
    <property type="term" value="F:rRNA binding"/>
    <property type="evidence" value="ECO:0007669"/>
    <property type="project" value="TreeGrafter"/>
</dbReference>
<dbReference type="VEuPathDB" id="FungiDB:AMAG_01884"/>
<feature type="coiled-coil region" evidence="7">
    <location>
        <begin position="61"/>
        <end position="98"/>
    </location>
</feature>
<feature type="compositionally biased region" description="Acidic residues" evidence="8">
    <location>
        <begin position="163"/>
        <end position="196"/>
    </location>
</feature>
<evidence type="ECO:0000256" key="2">
    <source>
        <dbReference type="ARBA" id="ARBA00004604"/>
    </source>
</evidence>
<feature type="region of interest" description="Disordered" evidence="8">
    <location>
        <begin position="1"/>
        <end position="34"/>
    </location>
</feature>
<evidence type="ECO:0000256" key="6">
    <source>
        <dbReference type="ARBA" id="ARBA00031846"/>
    </source>
</evidence>
<evidence type="ECO:0000256" key="4">
    <source>
        <dbReference type="ARBA" id="ARBA00015422"/>
    </source>
</evidence>
<evidence type="ECO:0000313" key="11">
    <source>
        <dbReference type="EMBL" id="KNE56040.1"/>
    </source>
</evidence>
<evidence type="ECO:0000313" key="12">
    <source>
        <dbReference type="Proteomes" id="UP000054350"/>
    </source>
</evidence>
<evidence type="ECO:0000256" key="1">
    <source>
        <dbReference type="ARBA" id="ARBA00002883"/>
    </source>
</evidence>
<dbReference type="GO" id="GO:0000462">
    <property type="term" value="P:maturation of SSU-rRNA from tricistronic rRNA transcript (SSU-rRNA, 5.8S rRNA, LSU-rRNA)"/>
    <property type="evidence" value="ECO:0007669"/>
    <property type="project" value="TreeGrafter"/>
</dbReference>
<dbReference type="EMBL" id="GG745330">
    <property type="protein sequence ID" value="KNE56040.1"/>
    <property type="molecule type" value="Genomic_DNA"/>
</dbReference>
<feature type="domain" description="UTP25 NTP hydrolase-like" evidence="10">
    <location>
        <begin position="308"/>
        <end position="604"/>
    </location>
</feature>
<dbReference type="PANTHER" id="PTHR12933">
    <property type="entry name" value="ORF PROTEIN-RELATED"/>
    <property type="match status" value="1"/>
</dbReference>
<proteinExistence type="inferred from homology"/>
<sequence>MGKKPAIARAMKRKRGTGADPSASAAGKAKPLTRKDREYMNEFGVLDLNDIKDEEPGEALMTTIVSKRAFTEEELDQAERKRARIDELERDRQRRLAAGEGEAMVAEYADDILSDDESAKPKGIEVLKQKLLAGKRKRDLLAAFRTQRTPAAPTPANDQPSLSDDEDEVEPSLGDDEDSDGAAVLDNDDDDDDDGEGAGASKSSYPNFYDVHFADQSDHVDRVRMLAKSLQSGSLKWTTASLTDTTSYQFVAPPAQAAAAQQALQADLAQTVDVKAMNIKSRILTKFLATHPTQSTLFHDLFGKMDRYHDILYTSADYLRQATRLRRMYALHALNHVFKYRDRVLRGNAKVHAAQGGGPAVNLAKIDISDEAQVAKLTAAAASGPRAAASASAPAPSAQQDVDVRDQGFTRPKVLILAPFRSVAYEIVSLLVELSGTEQQENKKRFKDEYYEAEDPNDEGWARRSADYRAQFRGNTDDCFRLGLKFTRKSMKIYSQFYNSDIIVASPLGLRLHMESDKDVDFLSSIETVLVDGAHVMSMQNWEHLCYVMEHLNKIPKQSHDCDFSRIKSWYLDELAKHFRQTVILSEYMFPELSSLYNTCALNVTRVRLRYRTPTATGSIVNVTAPAPQRFVKLDAPLAQIDDERFRYLTTEILPQFRRPRGRAAASATADVDTKHLLVFIPSYFDFVKVRNHMDEAEYDFETLCEYTSASDKLRARTLFVQGRTRILLYTERMHFFQRLAIKGALHVVFFAPPDNAAFYADVVNFLSLPRPKALSAAANAAGAGVADGDVTVLYSKWDALRLERIVGADRVGKMLTSAGPFLFRT</sequence>
<name>A0A0L0S0W1_ALLM3</name>
<dbReference type="InterPro" id="IPR027417">
    <property type="entry name" value="P-loop_NTPase"/>
</dbReference>
<evidence type="ECO:0000256" key="5">
    <source>
        <dbReference type="ARBA" id="ARBA00023242"/>
    </source>
</evidence>
<dbReference type="InterPro" id="IPR010678">
    <property type="entry name" value="UTP25"/>
</dbReference>
<dbReference type="GO" id="GO:0034511">
    <property type="term" value="F:U3 snoRNA binding"/>
    <property type="evidence" value="ECO:0007669"/>
    <property type="project" value="InterPro"/>
</dbReference>
<evidence type="ECO:0000259" key="9">
    <source>
        <dbReference type="Pfam" id="PF06862"/>
    </source>
</evidence>
<reference evidence="11 12" key="1">
    <citation type="submission" date="2009-11" db="EMBL/GenBank/DDBJ databases">
        <title>Annotation of Allomyces macrogynus ATCC 38327.</title>
        <authorList>
            <consortium name="The Broad Institute Genome Sequencing Platform"/>
            <person name="Russ C."/>
            <person name="Cuomo C."/>
            <person name="Burger G."/>
            <person name="Gray M.W."/>
            <person name="Holland P.W.H."/>
            <person name="King N."/>
            <person name="Lang F.B.F."/>
            <person name="Roger A.J."/>
            <person name="Ruiz-Trillo I."/>
            <person name="Young S.K."/>
            <person name="Zeng Q."/>
            <person name="Gargeya S."/>
            <person name="Fitzgerald M."/>
            <person name="Haas B."/>
            <person name="Abouelleil A."/>
            <person name="Alvarado L."/>
            <person name="Arachchi H.M."/>
            <person name="Berlin A."/>
            <person name="Chapman S.B."/>
            <person name="Gearin G."/>
            <person name="Goldberg J."/>
            <person name="Griggs A."/>
            <person name="Gujja S."/>
            <person name="Hansen M."/>
            <person name="Heiman D."/>
            <person name="Howarth C."/>
            <person name="Larimer J."/>
            <person name="Lui A."/>
            <person name="MacDonald P.J.P."/>
            <person name="McCowen C."/>
            <person name="Montmayeur A."/>
            <person name="Murphy C."/>
            <person name="Neiman D."/>
            <person name="Pearson M."/>
            <person name="Priest M."/>
            <person name="Roberts A."/>
            <person name="Saif S."/>
            <person name="Shea T."/>
            <person name="Sisk P."/>
            <person name="Stolte C."/>
            <person name="Sykes S."/>
            <person name="Wortman J."/>
            <person name="Nusbaum C."/>
            <person name="Birren B."/>
        </authorList>
    </citation>
    <scope>NUCLEOTIDE SEQUENCE [LARGE SCALE GENOMIC DNA]</scope>
    <source>
        <strain evidence="11 12">ATCC 38327</strain>
    </source>
</reference>
<dbReference type="AlphaFoldDB" id="A0A0L0S0W1"/>
<dbReference type="Pfam" id="PF06862">
    <property type="entry name" value="Utp25_C"/>
    <property type="match status" value="1"/>
</dbReference>
<comment type="subcellular location">
    <subcellularLocation>
        <location evidence="2">Nucleus</location>
        <location evidence="2">Nucleolus</location>
    </subcellularLocation>
</comment>
<evidence type="ECO:0000256" key="3">
    <source>
        <dbReference type="ARBA" id="ARBA00009223"/>
    </source>
</evidence>
<comment type="function">
    <text evidence="1">DEAD-box RNA helicase-like protein required for pre-18S rRNA processing, specifically at sites A0, A1, and A2.</text>
</comment>
<dbReference type="InterPro" id="IPR053939">
    <property type="entry name" value="UTP25_C"/>
</dbReference>
<dbReference type="Gene3D" id="3.40.50.300">
    <property type="entry name" value="P-loop containing nucleotide triphosphate hydrolases"/>
    <property type="match status" value="1"/>
</dbReference>